<keyword evidence="8" id="KW-0472">Membrane</keyword>
<dbReference type="PANTHER" id="PTHR43166">
    <property type="entry name" value="AMINO ACID IMPORT ATP-BINDING PROTEIN"/>
    <property type="match status" value="1"/>
</dbReference>
<keyword evidence="5" id="KW-0547">Nucleotide-binding</keyword>
<comment type="similarity">
    <text evidence="2">Belongs to the ABC transporter superfamily.</text>
</comment>
<dbReference type="PANTHER" id="PTHR43166:SF9">
    <property type="entry name" value="GLUTAMATE_ASPARTATE IMPORT ATP-BINDING PROTEIN GLTL"/>
    <property type="match status" value="1"/>
</dbReference>
<sequence>MVEMHDVGKWYGERRVFEHIALTVQPQEVVAIIGPSGTGKSTLIRCINYLTPFETGRIRVAGQELIGTRDGGRPSREVLRAIRMQVGMVFQNFNLFHHMTVLDNLTVGPREVKQVPRARAEARARDLLAMVGLADKAAMYPRRLSGGEQQRVAICRALAMEPALMLLDEPTSALDPELVGEVLAAIQSLAQQGMTMILVTHEMLFAKEVADRVIVMADGAIVEHGPARQVLEHPQTARAQAFLDRVLRHTAPAPPLVVEEGSK</sequence>
<gene>
    <name evidence="10" type="ORF">C7B43_21445</name>
</gene>
<protein>
    <recommendedName>
        <fullName evidence="9">ABC transporter domain-containing protein</fullName>
    </recommendedName>
</protein>
<keyword evidence="6" id="KW-0067">ATP-binding</keyword>
<evidence type="ECO:0000256" key="5">
    <source>
        <dbReference type="ARBA" id="ARBA00022741"/>
    </source>
</evidence>
<dbReference type="SMART" id="SM00382">
    <property type="entry name" value="AAA"/>
    <property type="match status" value="1"/>
</dbReference>
<dbReference type="Gene3D" id="3.40.50.300">
    <property type="entry name" value="P-loop containing nucleotide triphosphate hydrolases"/>
    <property type="match status" value="1"/>
</dbReference>
<evidence type="ECO:0000313" key="11">
    <source>
        <dbReference type="Proteomes" id="UP000242699"/>
    </source>
</evidence>
<dbReference type="GO" id="GO:0005524">
    <property type="term" value="F:ATP binding"/>
    <property type="evidence" value="ECO:0007669"/>
    <property type="project" value="UniProtKB-KW"/>
</dbReference>
<dbReference type="InterPro" id="IPR003593">
    <property type="entry name" value="AAA+_ATPase"/>
</dbReference>
<keyword evidence="4" id="KW-1003">Cell membrane</keyword>
<dbReference type="InterPro" id="IPR050086">
    <property type="entry name" value="MetN_ABC_transporter-like"/>
</dbReference>
<comment type="caution">
    <text evidence="10">The sequence shown here is derived from an EMBL/GenBank/DDBJ whole genome shotgun (WGS) entry which is preliminary data.</text>
</comment>
<evidence type="ECO:0000256" key="1">
    <source>
        <dbReference type="ARBA" id="ARBA00004202"/>
    </source>
</evidence>
<dbReference type="PIRSF" id="PIRSF039085">
    <property type="entry name" value="ABC_ATPase_HisP"/>
    <property type="match status" value="1"/>
</dbReference>
<evidence type="ECO:0000256" key="3">
    <source>
        <dbReference type="ARBA" id="ARBA00022448"/>
    </source>
</evidence>
<feature type="domain" description="ABC transporter" evidence="9">
    <location>
        <begin position="2"/>
        <end position="243"/>
    </location>
</feature>
<keyword evidence="7" id="KW-0029">Amino-acid transport</keyword>
<dbReference type="Proteomes" id="UP000242699">
    <property type="component" value="Unassembled WGS sequence"/>
</dbReference>
<dbReference type="SUPFAM" id="SSF52540">
    <property type="entry name" value="P-loop containing nucleoside triphosphate hydrolases"/>
    <property type="match status" value="1"/>
</dbReference>
<evidence type="ECO:0000313" key="10">
    <source>
        <dbReference type="EMBL" id="PSR21169.1"/>
    </source>
</evidence>
<keyword evidence="3" id="KW-0813">Transport</keyword>
<dbReference type="InterPro" id="IPR030679">
    <property type="entry name" value="ABC_ATPase_HisP-typ"/>
</dbReference>
<dbReference type="PROSITE" id="PS50893">
    <property type="entry name" value="ABC_TRANSPORTER_2"/>
    <property type="match status" value="1"/>
</dbReference>
<proteinExistence type="inferred from homology"/>
<dbReference type="InterPro" id="IPR027417">
    <property type="entry name" value="P-loop_NTPase"/>
</dbReference>
<dbReference type="PROSITE" id="PS00211">
    <property type="entry name" value="ABC_TRANSPORTER_1"/>
    <property type="match status" value="1"/>
</dbReference>
<evidence type="ECO:0000256" key="6">
    <source>
        <dbReference type="ARBA" id="ARBA00022840"/>
    </source>
</evidence>
<dbReference type="EMBL" id="PXYT01000142">
    <property type="protein sequence ID" value="PSR21169.1"/>
    <property type="molecule type" value="Genomic_DNA"/>
</dbReference>
<accession>A0A2T2WG12</accession>
<evidence type="ECO:0000259" key="9">
    <source>
        <dbReference type="PROSITE" id="PS50893"/>
    </source>
</evidence>
<evidence type="ECO:0000256" key="7">
    <source>
        <dbReference type="ARBA" id="ARBA00022970"/>
    </source>
</evidence>
<reference evidence="10 11" key="1">
    <citation type="journal article" date="2014" name="BMC Genomics">
        <title>Comparison of environmental and isolate Sulfobacillus genomes reveals diverse carbon, sulfur, nitrogen, and hydrogen metabolisms.</title>
        <authorList>
            <person name="Justice N.B."/>
            <person name="Norman A."/>
            <person name="Brown C.T."/>
            <person name="Singh A."/>
            <person name="Thomas B.C."/>
            <person name="Banfield J.F."/>
        </authorList>
    </citation>
    <scope>NUCLEOTIDE SEQUENCE [LARGE SCALE GENOMIC DNA]</scope>
    <source>
        <strain evidence="10">AMDSBA1</strain>
    </source>
</reference>
<dbReference type="GO" id="GO:0005886">
    <property type="term" value="C:plasma membrane"/>
    <property type="evidence" value="ECO:0007669"/>
    <property type="project" value="UniProtKB-SubCell"/>
</dbReference>
<name>A0A2T2WG12_9FIRM</name>
<evidence type="ECO:0000256" key="4">
    <source>
        <dbReference type="ARBA" id="ARBA00022475"/>
    </source>
</evidence>
<evidence type="ECO:0000256" key="2">
    <source>
        <dbReference type="ARBA" id="ARBA00005417"/>
    </source>
</evidence>
<evidence type="ECO:0000256" key="8">
    <source>
        <dbReference type="ARBA" id="ARBA00023136"/>
    </source>
</evidence>
<dbReference type="AlphaFoldDB" id="A0A2T2WG12"/>
<dbReference type="Pfam" id="PF00005">
    <property type="entry name" value="ABC_tran"/>
    <property type="match status" value="1"/>
</dbReference>
<comment type="subcellular location">
    <subcellularLocation>
        <location evidence="1">Cell membrane</location>
        <topology evidence="1">Peripheral membrane protein</topology>
    </subcellularLocation>
</comment>
<organism evidence="10 11">
    <name type="scientific">Sulfobacillus benefaciens</name>
    <dbReference type="NCBI Taxonomy" id="453960"/>
    <lineage>
        <taxon>Bacteria</taxon>
        <taxon>Bacillati</taxon>
        <taxon>Bacillota</taxon>
        <taxon>Clostridia</taxon>
        <taxon>Eubacteriales</taxon>
        <taxon>Clostridiales Family XVII. Incertae Sedis</taxon>
        <taxon>Sulfobacillus</taxon>
    </lineage>
</organism>
<dbReference type="InterPro" id="IPR003439">
    <property type="entry name" value="ABC_transporter-like_ATP-bd"/>
</dbReference>
<dbReference type="GO" id="GO:0016887">
    <property type="term" value="F:ATP hydrolysis activity"/>
    <property type="evidence" value="ECO:0007669"/>
    <property type="project" value="InterPro"/>
</dbReference>
<dbReference type="GO" id="GO:0015424">
    <property type="term" value="F:ABC-type amino acid transporter activity"/>
    <property type="evidence" value="ECO:0007669"/>
    <property type="project" value="InterPro"/>
</dbReference>
<dbReference type="InterPro" id="IPR017871">
    <property type="entry name" value="ABC_transporter-like_CS"/>
</dbReference>